<name>A0ABX7GYF6_9GAMM</name>
<evidence type="ECO:0000313" key="4">
    <source>
        <dbReference type="EMBL" id="QRN55540.1"/>
    </source>
</evidence>
<dbReference type="PANTHER" id="PTHR42796">
    <property type="entry name" value="FUMARYLACETOACETATE HYDROLASE DOMAIN-CONTAINING PROTEIN 2A-RELATED"/>
    <property type="match status" value="1"/>
</dbReference>
<protein>
    <submittedName>
        <fullName evidence="4">Fumarylacetoacetate hydrolase family protein</fullName>
    </submittedName>
</protein>
<keyword evidence="4" id="KW-0378">Hydrolase</keyword>
<dbReference type="RefSeq" id="WP_188799106.1">
    <property type="nucleotide sequence ID" value="NZ_BMIZ01000001.1"/>
</dbReference>
<dbReference type="InterPro" id="IPR036663">
    <property type="entry name" value="Fumarylacetoacetase_C_sf"/>
</dbReference>
<dbReference type="Pfam" id="PF01557">
    <property type="entry name" value="FAA_hydrolase"/>
    <property type="match status" value="1"/>
</dbReference>
<proteinExistence type="inferred from homology"/>
<evidence type="ECO:0000256" key="1">
    <source>
        <dbReference type="ARBA" id="ARBA00010211"/>
    </source>
</evidence>
<organism evidence="4 5">
    <name type="scientific">Dyella caseinilytica</name>
    <dbReference type="NCBI Taxonomy" id="1849581"/>
    <lineage>
        <taxon>Bacteria</taxon>
        <taxon>Pseudomonadati</taxon>
        <taxon>Pseudomonadota</taxon>
        <taxon>Gammaproteobacteria</taxon>
        <taxon>Lysobacterales</taxon>
        <taxon>Rhodanobacteraceae</taxon>
        <taxon>Dyella</taxon>
    </lineage>
</organism>
<feature type="domain" description="Fumarylacetoacetase-like C-terminal" evidence="3">
    <location>
        <begin position="72"/>
        <end position="277"/>
    </location>
</feature>
<evidence type="ECO:0000313" key="5">
    <source>
        <dbReference type="Proteomes" id="UP000663181"/>
    </source>
</evidence>
<dbReference type="Gene3D" id="3.90.850.10">
    <property type="entry name" value="Fumarylacetoacetase-like, C-terminal domain"/>
    <property type="match status" value="1"/>
</dbReference>
<keyword evidence="2" id="KW-0479">Metal-binding</keyword>
<sequence>MKLVRFGAPGSERPGLIDAEGKLRDLSYHVPDITGHHLSDEALARIASIDVKTLSLIEEEVRFGPPISSVGKMICVGLNYTDHAKEAGLAIPTEPLLFLKGCSPTGPNDAIAMPPNATHCDWEVELAIVIGKHGLHIDQAHALEHVAGYCVLNDFTEREFQLNRAGQWTKGKSFPGFSPLGPWLVTRDEVREPGKLRLWLDVNGTRRQDGSTQNLIFDVPFMVAYLSQFMALNPGDIIATGTPAGVGAGHKPDPIFLTDGDCISLGIEGLGTQTQHIVAWEKRPKPWL</sequence>
<dbReference type="EMBL" id="CP064030">
    <property type="protein sequence ID" value="QRN55540.1"/>
    <property type="molecule type" value="Genomic_DNA"/>
</dbReference>
<dbReference type="InterPro" id="IPR011234">
    <property type="entry name" value="Fumarylacetoacetase-like_C"/>
</dbReference>
<evidence type="ECO:0000256" key="2">
    <source>
        <dbReference type="ARBA" id="ARBA00022723"/>
    </source>
</evidence>
<accession>A0ABX7GYF6</accession>
<dbReference type="SUPFAM" id="SSF56529">
    <property type="entry name" value="FAH"/>
    <property type="match status" value="1"/>
</dbReference>
<dbReference type="Proteomes" id="UP000663181">
    <property type="component" value="Chromosome"/>
</dbReference>
<dbReference type="GO" id="GO:0016787">
    <property type="term" value="F:hydrolase activity"/>
    <property type="evidence" value="ECO:0007669"/>
    <property type="project" value="UniProtKB-KW"/>
</dbReference>
<dbReference type="InterPro" id="IPR051121">
    <property type="entry name" value="FAH"/>
</dbReference>
<reference evidence="4 5" key="1">
    <citation type="submission" date="2020-10" db="EMBL/GenBank/DDBJ databases">
        <title>Phylogeny of dyella-like bacteria.</title>
        <authorList>
            <person name="Fu J."/>
        </authorList>
    </citation>
    <scope>NUCLEOTIDE SEQUENCE [LARGE SCALE GENOMIC DNA]</scope>
    <source>
        <strain evidence="4 5">DHOB09</strain>
    </source>
</reference>
<evidence type="ECO:0000259" key="3">
    <source>
        <dbReference type="Pfam" id="PF01557"/>
    </source>
</evidence>
<comment type="similarity">
    <text evidence="1">Belongs to the FAH family.</text>
</comment>
<dbReference type="PANTHER" id="PTHR42796:SF4">
    <property type="entry name" value="FUMARYLACETOACETATE HYDROLASE DOMAIN-CONTAINING PROTEIN 2A"/>
    <property type="match status" value="1"/>
</dbReference>
<keyword evidence="5" id="KW-1185">Reference proteome</keyword>
<gene>
    <name evidence="4" type="ORF">ISN74_09560</name>
</gene>